<organism evidence="5 6">
    <name type="scientific">Truncatella angustata</name>
    <dbReference type="NCBI Taxonomy" id="152316"/>
    <lineage>
        <taxon>Eukaryota</taxon>
        <taxon>Fungi</taxon>
        <taxon>Dikarya</taxon>
        <taxon>Ascomycota</taxon>
        <taxon>Pezizomycotina</taxon>
        <taxon>Sordariomycetes</taxon>
        <taxon>Xylariomycetidae</taxon>
        <taxon>Amphisphaeriales</taxon>
        <taxon>Sporocadaceae</taxon>
        <taxon>Truncatella</taxon>
    </lineage>
</organism>
<evidence type="ECO:0000256" key="1">
    <source>
        <dbReference type="ARBA" id="ARBA00022884"/>
    </source>
</evidence>
<feature type="compositionally biased region" description="Low complexity" evidence="3">
    <location>
        <begin position="98"/>
        <end position="108"/>
    </location>
</feature>
<dbReference type="Pfam" id="PF05383">
    <property type="entry name" value="La"/>
    <property type="match status" value="1"/>
</dbReference>
<dbReference type="SUPFAM" id="SSF46785">
    <property type="entry name" value="Winged helix' DNA-binding domain"/>
    <property type="match status" value="1"/>
</dbReference>
<dbReference type="OrthoDB" id="340227at2759"/>
<evidence type="ECO:0000313" key="6">
    <source>
        <dbReference type="Proteomes" id="UP000758603"/>
    </source>
</evidence>
<reference evidence="5" key="1">
    <citation type="journal article" date="2021" name="Nat. Commun.">
        <title>Genetic determinants of endophytism in the Arabidopsis root mycobiome.</title>
        <authorList>
            <person name="Mesny F."/>
            <person name="Miyauchi S."/>
            <person name="Thiergart T."/>
            <person name="Pickel B."/>
            <person name="Atanasova L."/>
            <person name="Karlsson M."/>
            <person name="Huettel B."/>
            <person name="Barry K.W."/>
            <person name="Haridas S."/>
            <person name="Chen C."/>
            <person name="Bauer D."/>
            <person name="Andreopoulos W."/>
            <person name="Pangilinan J."/>
            <person name="LaButti K."/>
            <person name="Riley R."/>
            <person name="Lipzen A."/>
            <person name="Clum A."/>
            <person name="Drula E."/>
            <person name="Henrissat B."/>
            <person name="Kohler A."/>
            <person name="Grigoriev I.V."/>
            <person name="Martin F.M."/>
            <person name="Hacquard S."/>
        </authorList>
    </citation>
    <scope>NUCLEOTIDE SEQUENCE</scope>
    <source>
        <strain evidence="5">MPI-SDFR-AT-0073</strain>
    </source>
</reference>
<evidence type="ECO:0000313" key="5">
    <source>
        <dbReference type="EMBL" id="KAH6660240.1"/>
    </source>
</evidence>
<dbReference type="Gene3D" id="1.10.10.10">
    <property type="entry name" value="Winged helix-like DNA-binding domain superfamily/Winged helix DNA-binding domain"/>
    <property type="match status" value="1"/>
</dbReference>
<feature type="compositionally biased region" description="Polar residues" evidence="3">
    <location>
        <begin position="43"/>
        <end position="56"/>
    </location>
</feature>
<feature type="compositionally biased region" description="Low complexity" evidence="3">
    <location>
        <begin position="19"/>
        <end position="35"/>
    </location>
</feature>
<evidence type="ECO:0000256" key="3">
    <source>
        <dbReference type="SAM" id="MobiDB-lite"/>
    </source>
</evidence>
<feature type="compositionally biased region" description="Basic and acidic residues" evidence="3">
    <location>
        <begin position="451"/>
        <end position="464"/>
    </location>
</feature>
<feature type="compositionally biased region" description="Polar residues" evidence="3">
    <location>
        <begin position="196"/>
        <end position="211"/>
    </location>
</feature>
<evidence type="ECO:0000259" key="4">
    <source>
        <dbReference type="PROSITE" id="PS50961"/>
    </source>
</evidence>
<feature type="compositionally biased region" description="Polar residues" evidence="3">
    <location>
        <begin position="769"/>
        <end position="780"/>
    </location>
</feature>
<evidence type="ECO:0000256" key="2">
    <source>
        <dbReference type="PROSITE-ProRule" id="PRU00332"/>
    </source>
</evidence>
<name>A0A9P8UY19_9PEZI</name>
<gene>
    <name evidence="5" type="ORF">BKA67DRAFT_45456</name>
</gene>
<dbReference type="GO" id="GO:0003723">
    <property type="term" value="F:RNA binding"/>
    <property type="evidence" value="ECO:0007669"/>
    <property type="project" value="UniProtKB-UniRule"/>
</dbReference>
<feature type="compositionally biased region" description="Acidic residues" evidence="3">
    <location>
        <begin position="83"/>
        <end position="93"/>
    </location>
</feature>
<feature type="compositionally biased region" description="Basic and acidic residues" evidence="3">
    <location>
        <begin position="303"/>
        <end position="315"/>
    </location>
</feature>
<dbReference type="CDD" id="cd07323">
    <property type="entry name" value="LAM"/>
    <property type="match status" value="1"/>
</dbReference>
<feature type="region of interest" description="Disordered" evidence="3">
    <location>
        <begin position="1"/>
        <end position="567"/>
    </location>
</feature>
<feature type="compositionally biased region" description="Low complexity" evidence="3">
    <location>
        <begin position="359"/>
        <end position="368"/>
    </location>
</feature>
<dbReference type="SMART" id="SM00715">
    <property type="entry name" value="LA"/>
    <property type="match status" value="1"/>
</dbReference>
<dbReference type="InterPro" id="IPR006630">
    <property type="entry name" value="La_HTH"/>
</dbReference>
<sequence>MSTFSYAAAARGQLSTTPSAPQSVTSQAASTTSFQNADAITPATGTSAVSDSSPSTDLKEQDSTDNSAPPVAQADSVSKTESEDAEQAVQEDDAVQKSTAAETSAAATPDRKSAHEGPTERRGAKGPSARASDASDNRKSRKGKKSKANDKDAEQEPSAEKEKEPEPPKVQLTDAPIPSVNIWAQRAKDVQKAPQPASSRTSAAAPGSQQDAKAKSAVNENDNASRASATSVKGQKKDFARDVGEPGPRKHAPRGSRVVEKTATESLPSVADAASWPTPETAATEIKTHETPVKPAENEDAQEERAGSGPKDKPKWVAVPFVPSAVFETPLPSRNPRGSKTGAPRGGREAGPRGHAVDRAQAAGPARPAGERSTEATNGARPSPTTAPTKRGSVDNAVSRDVRKVPGSSKEATDASSTAQVNGVEETVKASQSENKEASTGQQQVVSDISGAEKRTETRPDPSREAFTPAAKDNSHHHASKPEKRGGRGRGGHPGANGQGHRGHGAYSLNGQSFQSRQNSYPGNVPMNYGMPAANGANGHSSRNSTSNAYFRGNGRNGRGQNAQTPPTWNMDPSLQSMPPMAHQPYFYEQNILSLLQKQLAYYFSINNLLKDSFLRRCMDSQGYVFLDVILSFQRIQQLTSDVNMVRMACMECVEIELVTGQEDHRDRMRRVQGWEEFVYPKGSRNDEVNFDDGPANVWKHDRNIFMQQYPMVSPFQMESPGFYPPPGAPFAAYGNDGYPHYNMTNGVNGHSTQKDTQLSATVPEFSPQGGSSASDQDQTAALKHMANVNGTAPTLTNGVNDAAAQPYTNGVAGDGEVAAH</sequence>
<protein>
    <recommendedName>
        <fullName evidence="4">HTH La-type RNA-binding domain-containing protein</fullName>
    </recommendedName>
</protein>
<dbReference type="PROSITE" id="PS50961">
    <property type="entry name" value="HTH_LA"/>
    <property type="match status" value="1"/>
</dbReference>
<keyword evidence="1 2" id="KW-0694">RNA-binding</keyword>
<dbReference type="RefSeq" id="XP_045964371.1">
    <property type="nucleotide sequence ID" value="XM_046096893.1"/>
</dbReference>
<proteinExistence type="predicted"/>
<dbReference type="GeneID" id="70125785"/>
<feature type="compositionally biased region" description="Polar residues" evidence="3">
    <location>
        <begin position="538"/>
        <end position="549"/>
    </location>
</feature>
<feature type="domain" description="HTH La-type RNA-binding" evidence="4">
    <location>
        <begin position="586"/>
        <end position="678"/>
    </location>
</feature>
<feature type="compositionally biased region" description="Basic and acidic residues" evidence="3">
    <location>
        <begin position="109"/>
        <end position="123"/>
    </location>
</feature>
<dbReference type="Proteomes" id="UP000758603">
    <property type="component" value="Unassembled WGS sequence"/>
</dbReference>
<feature type="compositionally biased region" description="Basic and acidic residues" evidence="3">
    <location>
        <begin position="473"/>
        <end position="486"/>
    </location>
</feature>
<dbReference type="InterPro" id="IPR036390">
    <property type="entry name" value="WH_DNA-bd_sf"/>
</dbReference>
<feature type="region of interest" description="Disordered" evidence="3">
    <location>
        <begin position="752"/>
        <end position="780"/>
    </location>
</feature>
<dbReference type="InterPro" id="IPR036388">
    <property type="entry name" value="WH-like_DNA-bd_sf"/>
</dbReference>
<dbReference type="AlphaFoldDB" id="A0A9P8UY19"/>
<feature type="compositionally biased region" description="Polar residues" evidence="3">
    <location>
        <begin position="752"/>
        <end position="761"/>
    </location>
</feature>
<feature type="compositionally biased region" description="Polar residues" evidence="3">
    <location>
        <begin position="218"/>
        <end position="233"/>
    </location>
</feature>
<accession>A0A9P8UY19</accession>
<feature type="compositionally biased region" description="Polar residues" evidence="3">
    <location>
        <begin position="429"/>
        <end position="447"/>
    </location>
</feature>
<comment type="caution">
    <text evidence="5">The sequence shown here is derived from an EMBL/GenBank/DDBJ whole genome shotgun (WGS) entry which is preliminary data.</text>
</comment>
<feature type="compositionally biased region" description="Basic and acidic residues" evidence="3">
    <location>
        <begin position="235"/>
        <end position="248"/>
    </location>
</feature>
<feature type="compositionally biased region" description="Polar residues" evidence="3">
    <location>
        <begin position="509"/>
        <end position="522"/>
    </location>
</feature>
<feature type="compositionally biased region" description="Basic and acidic residues" evidence="3">
    <location>
        <begin position="147"/>
        <end position="167"/>
    </location>
</feature>
<feature type="compositionally biased region" description="Basic and acidic residues" evidence="3">
    <location>
        <begin position="346"/>
        <end position="358"/>
    </location>
</feature>
<dbReference type="EMBL" id="JAGPXC010000001">
    <property type="protein sequence ID" value="KAH6660240.1"/>
    <property type="molecule type" value="Genomic_DNA"/>
</dbReference>
<keyword evidence="6" id="KW-1185">Reference proteome</keyword>